<dbReference type="InterPro" id="IPR035201">
    <property type="entry name" value="Cdc24_OB1"/>
</dbReference>
<reference evidence="3" key="1">
    <citation type="submission" date="2015-12" db="EMBL/GenBank/DDBJ databases">
        <title>Gene expression during late stages of embryo sac development: a critical building block for successful pollen-pistil interactions.</title>
        <authorList>
            <person name="Liu Y."/>
            <person name="Joly V."/>
            <person name="Sabar M."/>
            <person name="Matton D.P."/>
        </authorList>
    </citation>
    <scope>NUCLEOTIDE SEQUENCE</scope>
</reference>
<dbReference type="PANTHER" id="PTHR36033:SF1">
    <property type="entry name" value="NUCLEIC ACID-BINDING PROTEINS SUPERFAMILY"/>
    <property type="match status" value="1"/>
</dbReference>
<dbReference type="EMBL" id="GEDG01014220">
    <property type="protein sequence ID" value="JAP24590.1"/>
    <property type="molecule type" value="Transcribed_RNA"/>
</dbReference>
<evidence type="ECO:0000259" key="1">
    <source>
        <dbReference type="Pfam" id="PF17245"/>
    </source>
</evidence>
<organism evidence="3">
    <name type="scientific">Solanum chacoense</name>
    <name type="common">Chaco potato</name>
    <dbReference type="NCBI Taxonomy" id="4108"/>
    <lineage>
        <taxon>Eukaryota</taxon>
        <taxon>Viridiplantae</taxon>
        <taxon>Streptophyta</taxon>
        <taxon>Embryophyta</taxon>
        <taxon>Tracheophyta</taxon>
        <taxon>Spermatophyta</taxon>
        <taxon>Magnoliopsida</taxon>
        <taxon>eudicotyledons</taxon>
        <taxon>Gunneridae</taxon>
        <taxon>Pentapetalae</taxon>
        <taxon>asterids</taxon>
        <taxon>lamiids</taxon>
        <taxon>Solanales</taxon>
        <taxon>Solanaceae</taxon>
        <taxon>Solanoideae</taxon>
        <taxon>Solaneae</taxon>
        <taxon>Solanum</taxon>
    </lineage>
</organism>
<name>A0A0V0HW61_SOLCH</name>
<sequence>MYFQLKKKHKRAKLPNTVTIDSIYEKKFLSLNSVIEAVIIDTYILPGTNIYMLHLGDFWSSNTIDLYLHRRFYSLADPKNGILKKGREVFLTGCRLRTATGGSGHARLLPTEYLVILLDEVVSKSVCFCASVFNGNWFHVPLLSKIY</sequence>
<accession>A0A0V0HW61</accession>
<proteinExistence type="predicted"/>
<dbReference type="Pfam" id="PF17246">
    <property type="entry name" value="CDC24_OB1"/>
    <property type="match status" value="1"/>
</dbReference>
<dbReference type="AlphaFoldDB" id="A0A0V0HW61"/>
<evidence type="ECO:0000259" key="2">
    <source>
        <dbReference type="Pfam" id="PF17246"/>
    </source>
</evidence>
<dbReference type="PANTHER" id="PTHR36033">
    <property type="entry name" value="NUCLEIC ACID-BINDING PROTEINS SUPERFAMILY"/>
    <property type="match status" value="1"/>
</dbReference>
<feature type="domain" description="Cell division control protein 24 OB" evidence="2">
    <location>
        <begin position="4"/>
        <end position="49"/>
    </location>
</feature>
<dbReference type="InterPro" id="IPR035200">
    <property type="entry name" value="Cdc24_OB2"/>
</dbReference>
<feature type="domain" description="Cell division control protein 24 OB" evidence="1">
    <location>
        <begin position="55"/>
        <end position="121"/>
    </location>
</feature>
<dbReference type="Pfam" id="PF17245">
    <property type="entry name" value="CDC24_OB2"/>
    <property type="match status" value="1"/>
</dbReference>
<evidence type="ECO:0000313" key="3">
    <source>
        <dbReference type="EMBL" id="JAP24590.1"/>
    </source>
</evidence>
<protein>
    <submittedName>
        <fullName evidence="3">Putative ovule protein</fullName>
    </submittedName>
</protein>